<dbReference type="STRING" id="340021.TM5383_00548"/>
<dbReference type="InterPro" id="IPR036890">
    <property type="entry name" value="HATPase_C_sf"/>
</dbReference>
<dbReference type="EC" id="2.7.13.3" evidence="2"/>
<keyword evidence="4 11" id="KW-0808">Transferase</keyword>
<dbReference type="InterPro" id="IPR004358">
    <property type="entry name" value="Sig_transdc_His_kin-like_C"/>
</dbReference>
<dbReference type="SUPFAM" id="SSF47384">
    <property type="entry name" value="Homodimeric domain of signal transducing histidine kinase"/>
    <property type="match status" value="1"/>
</dbReference>
<dbReference type="OrthoDB" id="9795133at2"/>
<dbReference type="SMART" id="SM00387">
    <property type="entry name" value="HATPase_c"/>
    <property type="match status" value="1"/>
</dbReference>
<dbReference type="InterPro" id="IPR005467">
    <property type="entry name" value="His_kinase_dom"/>
</dbReference>
<evidence type="ECO:0000256" key="5">
    <source>
        <dbReference type="ARBA" id="ARBA00022741"/>
    </source>
</evidence>
<dbReference type="GO" id="GO:0000155">
    <property type="term" value="F:phosphorelay sensor kinase activity"/>
    <property type="evidence" value="ECO:0007669"/>
    <property type="project" value="InterPro"/>
</dbReference>
<proteinExistence type="predicted"/>
<comment type="catalytic activity">
    <reaction evidence="1">
        <text>ATP + protein L-histidine = ADP + protein N-phospho-L-histidine.</text>
        <dbReference type="EC" id="2.7.13.3"/>
    </reaction>
</comment>
<evidence type="ECO:0000256" key="9">
    <source>
        <dbReference type="SAM" id="Phobius"/>
    </source>
</evidence>
<keyword evidence="8" id="KW-0902">Two-component regulatory system</keyword>
<keyword evidence="9" id="KW-1133">Transmembrane helix</keyword>
<keyword evidence="12" id="KW-1185">Reference proteome</keyword>
<dbReference type="Proteomes" id="UP000051681">
    <property type="component" value="Unassembled WGS sequence"/>
</dbReference>
<gene>
    <name evidence="11" type="primary">zraS_1</name>
    <name evidence="11" type="ORF">TM5383_00548</name>
</gene>
<evidence type="ECO:0000256" key="8">
    <source>
        <dbReference type="ARBA" id="ARBA00023012"/>
    </source>
</evidence>
<keyword evidence="5" id="KW-0547">Nucleotide-binding</keyword>
<evidence type="ECO:0000313" key="11">
    <source>
        <dbReference type="EMBL" id="CUH83361.1"/>
    </source>
</evidence>
<keyword evidence="9" id="KW-0812">Transmembrane</keyword>
<dbReference type="AlphaFoldDB" id="A0A0P1GMG2"/>
<keyword evidence="6" id="KW-0418">Kinase</keyword>
<dbReference type="PROSITE" id="PS50109">
    <property type="entry name" value="HIS_KIN"/>
    <property type="match status" value="1"/>
</dbReference>
<evidence type="ECO:0000313" key="12">
    <source>
        <dbReference type="Proteomes" id="UP000051681"/>
    </source>
</evidence>
<dbReference type="Gene3D" id="1.10.287.130">
    <property type="match status" value="1"/>
</dbReference>
<reference evidence="11 12" key="1">
    <citation type="submission" date="2015-09" db="EMBL/GenBank/DDBJ databases">
        <authorList>
            <consortium name="Swine Surveillance"/>
        </authorList>
    </citation>
    <scope>NUCLEOTIDE SEQUENCE [LARGE SCALE GENOMIC DNA]</scope>
    <source>
        <strain evidence="11 12">CECT 8383</strain>
    </source>
</reference>
<feature type="domain" description="Histidine kinase" evidence="10">
    <location>
        <begin position="106"/>
        <end position="319"/>
    </location>
</feature>
<dbReference type="SUPFAM" id="SSF55874">
    <property type="entry name" value="ATPase domain of HSP90 chaperone/DNA topoisomerase II/histidine kinase"/>
    <property type="match status" value="1"/>
</dbReference>
<dbReference type="Gene3D" id="3.30.565.10">
    <property type="entry name" value="Histidine kinase-like ATPase, C-terminal domain"/>
    <property type="match status" value="1"/>
</dbReference>
<keyword evidence="9" id="KW-0472">Membrane</keyword>
<keyword evidence="3" id="KW-0597">Phosphoprotein</keyword>
<evidence type="ECO:0000256" key="3">
    <source>
        <dbReference type="ARBA" id="ARBA00022553"/>
    </source>
</evidence>
<evidence type="ECO:0000256" key="1">
    <source>
        <dbReference type="ARBA" id="ARBA00000085"/>
    </source>
</evidence>
<dbReference type="PRINTS" id="PR00344">
    <property type="entry name" value="BCTRLSENSOR"/>
</dbReference>
<feature type="transmembrane region" description="Helical" evidence="9">
    <location>
        <begin position="17"/>
        <end position="34"/>
    </location>
</feature>
<evidence type="ECO:0000256" key="4">
    <source>
        <dbReference type="ARBA" id="ARBA00022679"/>
    </source>
</evidence>
<dbReference type="SMART" id="SM00388">
    <property type="entry name" value="HisKA"/>
    <property type="match status" value="1"/>
</dbReference>
<dbReference type="InterPro" id="IPR003594">
    <property type="entry name" value="HATPase_dom"/>
</dbReference>
<dbReference type="InterPro" id="IPR003661">
    <property type="entry name" value="HisK_dim/P_dom"/>
</dbReference>
<dbReference type="GO" id="GO:0005524">
    <property type="term" value="F:ATP binding"/>
    <property type="evidence" value="ECO:0007669"/>
    <property type="project" value="UniProtKB-KW"/>
</dbReference>
<dbReference type="InterPro" id="IPR036097">
    <property type="entry name" value="HisK_dim/P_sf"/>
</dbReference>
<dbReference type="Pfam" id="PF02518">
    <property type="entry name" value="HATPase_c"/>
    <property type="match status" value="1"/>
</dbReference>
<organism evidence="11 12">
    <name type="scientific">Thalassovita mediterranea</name>
    <dbReference type="NCBI Taxonomy" id="340021"/>
    <lineage>
        <taxon>Bacteria</taxon>
        <taxon>Pseudomonadati</taxon>
        <taxon>Pseudomonadota</taxon>
        <taxon>Alphaproteobacteria</taxon>
        <taxon>Rhodobacterales</taxon>
        <taxon>Roseobacteraceae</taxon>
        <taxon>Thalassovita</taxon>
    </lineage>
</organism>
<dbReference type="PANTHER" id="PTHR43065:SF46">
    <property type="entry name" value="C4-DICARBOXYLATE TRANSPORT SENSOR PROTEIN DCTB"/>
    <property type="match status" value="1"/>
</dbReference>
<protein>
    <recommendedName>
        <fullName evidence="2">histidine kinase</fullName>
        <ecNumber evidence="2">2.7.13.3</ecNumber>
    </recommendedName>
</protein>
<evidence type="ECO:0000259" key="10">
    <source>
        <dbReference type="PROSITE" id="PS50109"/>
    </source>
</evidence>
<evidence type="ECO:0000256" key="7">
    <source>
        <dbReference type="ARBA" id="ARBA00022840"/>
    </source>
</evidence>
<accession>A0A0P1GMG2</accession>
<feature type="transmembrane region" description="Helical" evidence="9">
    <location>
        <begin position="54"/>
        <end position="71"/>
    </location>
</feature>
<evidence type="ECO:0000256" key="2">
    <source>
        <dbReference type="ARBA" id="ARBA00012438"/>
    </source>
</evidence>
<evidence type="ECO:0000256" key="6">
    <source>
        <dbReference type="ARBA" id="ARBA00022777"/>
    </source>
</evidence>
<dbReference type="EMBL" id="CYSF01000003">
    <property type="protein sequence ID" value="CUH83361.1"/>
    <property type="molecule type" value="Genomic_DNA"/>
</dbReference>
<name>A0A0P1GMG2_9RHOB</name>
<dbReference type="PANTHER" id="PTHR43065">
    <property type="entry name" value="SENSOR HISTIDINE KINASE"/>
    <property type="match status" value="1"/>
</dbReference>
<keyword evidence="7" id="KW-0067">ATP-binding</keyword>
<sequence>MQFITSITKMPEQWRDFWLMLIFLLAIWLLTSELDLFEWFYDYSRAHEDWDMDELILIVLFLPIPLTWFTLRRMREAQLQTKRLLEVERQLSHARKMDGLGTLAAGMAHQVNNQLQPVIGLSELVVMQSGSDDPHLRQLEMIRDAALRARGSLDTVLRISRRDSAQGGTTDIAQNMVDLVDMLQLGCPSDVSFRANVADNLPTPLLPWDDLEGVMMNLFSNALASLDGGQGVIGMDVMPGQAAGLSGLTIRLSDTGAGIPADALERIFEPYYTSKPVGEGTGLGLWQVQELLRNAGGRIGVTSKLGQGSQFEVWVPASYLVARRYQQDKAVNAVNE</sequence>